<dbReference type="PANTHER" id="PTHR30012:SF0">
    <property type="entry name" value="TYPE II SECRETION SYSTEM PROTEIN F-RELATED"/>
    <property type="match status" value="1"/>
</dbReference>
<gene>
    <name evidence="9" type="ORF">I7822_11715</name>
</gene>
<evidence type="ECO:0000313" key="10">
    <source>
        <dbReference type="Proteomes" id="UP000663981"/>
    </source>
</evidence>
<feature type="domain" description="Type II secretion system protein GspF" evidence="8">
    <location>
        <begin position="16"/>
        <end position="135"/>
    </location>
</feature>
<dbReference type="EMBL" id="JAGDEL010000007">
    <property type="protein sequence ID" value="MBO1512334.1"/>
    <property type="molecule type" value="Genomic_DNA"/>
</dbReference>
<feature type="transmembrane region" description="Helical" evidence="7">
    <location>
        <begin position="111"/>
        <end position="133"/>
    </location>
</feature>
<dbReference type="Pfam" id="PF00482">
    <property type="entry name" value="T2SSF"/>
    <property type="match status" value="2"/>
</dbReference>
<evidence type="ECO:0000256" key="2">
    <source>
        <dbReference type="ARBA" id="ARBA00005745"/>
    </source>
</evidence>
<feature type="transmembrane region" description="Helical" evidence="7">
    <location>
        <begin position="153"/>
        <end position="181"/>
    </location>
</feature>
<dbReference type="Proteomes" id="UP000663981">
    <property type="component" value="Unassembled WGS sequence"/>
</dbReference>
<feature type="transmembrane region" description="Helical" evidence="7">
    <location>
        <begin position="318"/>
        <end position="338"/>
    </location>
</feature>
<dbReference type="PANTHER" id="PTHR30012">
    <property type="entry name" value="GENERAL SECRETION PATHWAY PROTEIN"/>
    <property type="match status" value="1"/>
</dbReference>
<dbReference type="NCBIfam" id="NF041012">
    <property type="entry name" value="T4P_ComGB"/>
    <property type="match status" value="1"/>
</dbReference>
<keyword evidence="3" id="KW-1003">Cell membrane</keyword>
<keyword evidence="4 7" id="KW-0812">Transmembrane</keyword>
<protein>
    <submittedName>
        <fullName evidence="9">Type II secretion system F family protein</fullName>
    </submittedName>
</protein>
<keyword evidence="6 7" id="KW-0472">Membrane</keyword>
<feature type="domain" description="Type II secretion system protein GspF" evidence="8">
    <location>
        <begin position="214"/>
        <end position="336"/>
    </location>
</feature>
<sequence>MKINQKWSLKDQAILLKRLSSMLEKGYTLNEALNFLYVNENGSKQGDLLACLEQLSSGHSFRKALTNLHFHRDVISYLYFAEQHGDMEFALRESSEILNKKMTHIEKLSKILRYPLFLIITVIIILSIVQSVITPQFQQLYDSMNIEASFFSVFLLFVFSALKWTGFGGLTLAIAILHYYLLIYKKKTIDEQMKTLIKIPIVKNTFIMFHSYFFALQLSNLLRGGMSTFESLKIFENQTILPFYRIEASHLIERLKSGAKLNQIIENRGFYEKELALVILHGQANGQLARELYMYSQFVIEKLEQKVVKAMTIIQPTIYAFVGIVVLFVYLSMLLPMYKMMENI</sequence>
<dbReference type="InterPro" id="IPR047692">
    <property type="entry name" value="T4P_ComGB"/>
</dbReference>
<accession>A0ABS3N2L6</accession>
<name>A0ABS3N2L6_9BACI</name>
<proteinExistence type="inferred from homology"/>
<dbReference type="RefSeq" id="WP_207978287.1">
    <property type="nucleotide sequence ID" value="NZ_JAGDEL010000007.1"/>
</dbReference>
<evidence type="ECO:0000256" key="7">
    <source>
        <dbReference type="SAM" id="Phobius"/>
    </source>
</evidence>
<dbReference type="PRINTS" id="PR00812">
    <property type="entry name" value="BCTERIALGSPF"/>
</dbReference>
<evidence type="ECO:0000256" key="3">
    <source>
        <dbReference type="ARBA" id="ARBA00022475"/>
    </source>
</evidence>
<organism evidence="9 10">
    <name type="scientific">Metabacillus bambusae</name>
    <dbReference type="NCBI Taxonomy" id="2795218"/>
    <lineage>
        <taxon>Bacteria</taxon>
        <taxon>Bacillati</taxon>
        <taxon>Bacillota</taxon>
        <taxon>Bacilli</taxon>
        <taxon>Bacillales</taxon>
        <taxon>Bacillaceae</taxon>
        <taxon>Metabacillus</taxon>
    </lineage>
</organism>
<comment type="subcellular location">
    <subcellularLocation>
        <location evidence="1">Cell membrane</location>
        <topology evidence="1">Multi-pass membrane protein</topology>
    </subcellularLocation>
</comment>
<evidence type="ECO:0000256" key="6">
    <source>
        <dbReference type="ARBA" id="ARBA00023136"/>
    </source>
</evidence>
<keyword evidence="5 7" id="KW-1133">Transmembrane helix</keyword>
<evidence type="ECO:0000256" key="1">
    <source>
        <dbReference type="ARBA" id="ARBA00004651"/>
    </source>
</evidence>
<dbReference type="InterPro" id="IPR018076">
    <property type="entry name" value="T2SS_GspF_dom"/>
</dbReference>
<dbReference type="InterPro" id="IPR003004">
    <property type="entry name" value="GspF/PilC"/>
</dbReference>
<dbReference type="InterPro" id="IPR042094">
    <property type="entry name" value="T2SS_GspF_sf"/>
</dbReference>
<evidence type="ECO:0000313" key="9">
    <source>
        <dbReference type="EMBL" id="MBO1512334.1"/>
    </source>
</evidence>
<comment type="caution">
    <text evidence="9">The sequence shown here is derived from an EMBL/GenBank/DDBJ whole genome shotgun (WGS) entry which is preliminary data.</text>
</comment>
<evidence type="ECO:0000259" key="8">
    <source>
        <dbReference type="Pfam" id="PF00482"/>
    </source>
</evidence>
<keyword evidence="10" id="KW-1185">Reference proteome</keyword>
<comment type="similarity">
    <text evidence="2">Belongs to the GSP F family.</text>
</comment>
<reference evidence="9 10" key="1">
    <citation type="submission" date="2021-03" db="EMBL/GenBank/DDBJ databases">
        <title>Whole genome sequence of Metabacillus bambusae BG109.</title>
        <authorList>
            <person name="Jeong J.W."/>
        </authorList>
    </citation>
    <scope>NUCLEOTIDE SEQUENCE [LARGE SCALE GENOMIC DNA]</scope>
    <source>
        <strain evidence="9 10">BG109</strain>
    </source>
</reference>
<feature type="transmembrane region" description="Helical" evidence="7">
    <location>
        <begin position="201"/>
        <end position="222"/>
    </location>
</feature>
<evidence type="ECO:0000256" key="5">
    <source>
        <dbReference type="ARBA" id="ARBA00022989"/>
    </source>
</evidence>
<dbReference type="Gene3D" id="1.20.81.30">
    <property type="entry name" value="Type II secretion system (T2SS), domain F"/>
    <property type="match status" value="2"/>
</dbReference>
<evidence type="ECO:0000256" key="4">
    <source>
        <dbReference type="ARBA" id="ARBA00022692"/>
    </source>
</evidence>